<dbReference type="InterPro" id="IPR044730">
    <property type="entry name" value="RNase_H-like_dom_plant"/>
</dbReference>
<feature type="domain" description="RNase H type-1" evidence="1">
    <location>
        <begin position="531"/>
        <end position="668"/>
    </location>
</feature>
<dbReference type="InterPro" id="IPR002156">
    <property type="entry name" value="RNaseH_domain"/>
</dbReference>
<dbReference type="SUPFAM" id="SSF53098">
    <property type="entry name" value="Ribonuclease H-like"/>
    <property type="match status" value="1"/>
</dbReference>
<dbReference type="Proteomes" id="UP001234989">
    <property type="component" value="Chromosome 5"/>
</dbReference>
<dbReference type="EMBL" id="CP133616">
    <property type="protein sequence ID" value="WMV30199.1"/>
    <property type="molecule type" value="Genomic_DNA"/>
</dbReference>
<evidence type="ECO:0000259" key="1">
    <source>
        <dbReference type="PROSITE" id="PS50879"/>
    </source>
</evidence>
<dbReference type="PANTHER" id="PTHR33116:SF82">
    <property type="entry name" value="RNASE H FAMILY PROTEIN"/>
    <property type="match status" value="1"/>
</dbReference>
<gene>
    <name evidence="2" type="ORF">MTR67_023584</name>
</gene>
<dbReference type="CDD" id="cd06222">
    <property type="entry name" value="RNase_H_like"/>
    <property type="match status" value="1"/>
</dbReference>
<dbReference type="GO" id="GO:0003676">
    <property type="term" value="F:nucleic acid binding"/>
    <property type="evidence" value="ECO:0007669"/>
    <property type="project" value="InterPro"/>
</dbReference>
<name>A0AAF0R256_SOLVR</name>
<sequence>MLNNTLQNPMYRGFNMDPKGPQINHLSFADDVIIFTSSDTDSMRLIMANLEEYEHTSDQLINKEKSHFMVPSNTPQDIINNIQQVTGFTQKDSPITYLGCPLYIGRQRIIYYSQLVEKVSKKICGWQARILSFGGKITFVKHALQSIPIHTMAAISPPSTTIKYIESIIADFFLGRDQDHRKYHWASLETMSLPYDEGGVGLRRLTDICTSLQYKQWWNFRAKDSLWGQFLRSKYCQRANPVAKKVDTGQSLVWRYMTKNKDKVEDHITWKIRSGSCSFWRDDWLGMSALAKYTTSISSRNNATIAHFLVNGEWNERKLRQQVPPLLIPHILSTKFQYQQGDKDTAVWNPNDSGNFSCASAWKICRRRKSNAVSNSQIWHKNIPFKMSFLVWRALRYKLPTNEKLATFGVEPVRCYCCIQKGWDEVDHIFNQGPFATHIWTSFLSPMGVTFQQSSLSNHILRWNDIQGKNEAHKTLIETLPIVVCWNLWKNRCSAKYGGKNPAAEESKVLDLIASCKHDVKVTSVIWKTPPPNSYKLNTDGSALQNPGKIGGGGILRDEQGKITYAFALPLGEGTNNQAEIQAANYGLKWCIQHGYKKIILEVDSELLTRWILQTSTPPWRIQKFVQELQNLVSQCEVFQCNHIYREANSTADFLSKQSHKKDITQHY</sequence>
<proteinExistence type="predicted"/>
<dbReference type="Pfam" id="PF13966">
    <property type="entry name" value="zf-RVT"/>
    <property type="match status" value="1"/>
</dbReference>
<dbReference type="PANTHER" id="PTHR33116">
    <property type="entry name" value="REVERSE TRANSCRIPTASE ZINC-BINDING DOMAIN-CONTAINING PROTEIN-RELATED-RELATED"/>
    <property type="match status" value="1"/>
</dbReference>
<dbReference type="AlphaFoldDB" id="A0AAF0R256"/>
<dbReference type="Pfam" id="PF13456">
    <property type="entry name" value="RVT_3"/>
    <property type="match status" value="1"/>
</dbReference>
<dbReference type="PROSITE" id="PS50879">
    <property type="entry name" value="RNASE_H_1"/>
    <property type="match status" value="1"/>
</dbReference>
<dbReference type="InterPro" id="IPR012337">
    <property type="entry name" value="RNaseH-like_sf"/>
</dbReference>
<keyword evidence="3" id="KW-1185">Reference proteome</keyword>
<dbReference type="InterPro" id="IPR026960">
    <property type="entry name" value="RVT-Znf"/>
</dbReference>
<reference evidence="2" key="1">
    <citation type="submission" date="2023-08" db="EMBL/GenBank/DDBJ databases">
        <title>A de novo genome assembly of Solanum verrucosum Schlechtendal, a Mexican diploid species geographically isolated from the other diploid A-genome species in potato relatives.</title>
        <authorList>
            <person name="Hosaka K."/>
        </authorList>
    </citation>
    <scope>NUCLEOTIDE SEQUENCE</scope>
    <source>
        <tissue evidence="2">Young leaves</tissue>
    </source>
</reference>
<evidence type="ECO:0000313" key="3">
    <source>
        <dbReference type="Proteomes" id="UP001234989"/>
    </source>
</evidence>
<accession>A0AAF0R256</accession>
<dbReference type="InterPro" id="IPR036397">
    <property type="entry name" value="RNaseH_sf"/>
</dbReference>
<dbReference type="Gene3D" id="3.30.420.10">
    <property type="entry name" value="Ribonuclease H-like superfamily/Ribonuclease H"/>
    <property type="match status" value="1"/>
</dbReference>
<dbReference type="GO" id="GO:0004523">
    <property type="term" value="F:RNA-DNA hybrid ribonuclease activity"/>
    <property type="evidence" value="ECO:0007669"/>
    <property type="project" value="InterPro"/>
</dbReference>
<organism evidence="2 3">
    <name type="scientific">Solanum verrucosum</name>
    <dbReference type="NCBI Taxonomy" id="315347"/>
    <lineage>
        <taxon>Eukaryota</taxon>
        <taxon>Viridiplantae</taxon>
        <taxon>Streptophyta</taxon>
        <taxon>Embryophyta</taxon>
        <taxon>Tracheophyta</taxon>
        <taxon>Spermatophyta</taxon>
        <taxon>Magnoliopsida</taxon>
        <taxon>eudicotyledons</taxon>
        <taxon>Gunneridae</taxon>
        <taxon>Pentapetalae</taxon>
        <taxon>asterids</taxon>
        <taxon>lamiids</taxon>
        <taxon>Solanales</taxon>
        <taxon>Solanaceae</taxon>
        <taxon>Solanoideae</taxon>
        <taxon>Solaneae</taxon>
        <taxon>Solanum</taxon>
    </lineage>
</organism>
<evidence type="ECO:0000313" key="2">
    <source>
        <dbReference type="EMBL" id="WMV30199.1"/>
    </source>
</evidence>
<protein>
    <recommendedName>
        <fullName evidence="1">RNase H type-1 domain-containing protein</fullName>
    </recommendedName>
</protein>